<dbReference type="GO" id="GO:0006353">
    <property type="term" value="P:DNA-templated transcription termination"/>
    <property type="evidence" value="ECO:0007669"/>
    <property type="project" value="UniProtKB-KW"/>
</dbReference>
<keyword evidence="12" id="KW-0805">Transcription regulation</keyword>
<dbReference type="GO" id="GO:0016787">
    <property type="term" value="F:hydrolase activity"/>
    <property type="evidence" value="ECO:0007669"/>
    <property type="project" value="UniProtKB-KW"/>
</dbReference>
<dbReference type="Gene3D" id="3.40.50.10810">
    <property type="entry name" value="Tandem AAA-ATPase domain"/>
    <property type="match status" value="1"/>
</dbReference>
<dbReference type="AlphaFoldDB" id="A0A8S4NSZ8"/>
<evidence type="ECO:0000256" key="1">
    <source>
        <dbReference type="ARBA" id="ARBA00004123"/>
    </source>
</evidence>
<evidence type="ECO:0000256" key="15">
    <source>
        <dbReference type="ARBA" id="ARBA00023242"/>
    </source>
</evidence>
<feature type="domain" description="GRF-type" evidence="23">
    <location>
        <begin position="6"/>
        <end position="48"/>
    </location>
</feature>
<dbReference type="OrthoDB" id="423559at2759"/>
<feature type="compositionally biased region" description="Polar residues" evidence="20">
    <location>
        <begin position="1000"/>
        <end position="1014"/>
    </location>
</feature>
<dbReference type="CDD" id="cd18793">
    <property type="entry name" value="SF2_C_SNF"/>
    <property type="match status" value="1"/>
</dbReference>
<proteinExistence type="inferred from homology"/>
<accession>A0A8S4NSZ8</accession>
<evidence type="ECO:0000256" key="9">
    <source>
        <dbReference type="ARBA" id="ARBA00022806"/>
    </source>
</evidence>
<evidence type="ECO:0000313" key="25">
    <source>
        <dbReference type="Proteomes" id="UP000749559"/>
    </source>
</evidence>
<dbReference type="InterPro" id="IPR001650">
    <property type="entry name" value="Helicase_C-like"/>
</dbReference>
<evidence type="ECO:0000256" key="19">
    <source>
        <dbReference type="PROSITE-ProRule" id="PRU01343"/>
    </source>
</evidence>
<feature type="compositionally biased region" description="Low complexity" evidence="20">
    <location>
        <begin position="263"/>
        <end position="276"/>
    </location>
</feature>
<feature type="domain" description="Helicase ATP-binding" evidence="21">
    <location>
        <begin position="575"/>
        <end position="787"/>
    </location>
</feature>
<dbReference type="InterPro" id="IPR027417">
    <property type="entry name" value="P-loop_NTPase"/>
</dbReference>
<dbReference type="PROSITE" id="PS51999">
    <property type="entry name" value="ZF_GRF"/>
    <property type="match status" value="1"/>
</dbReference>
<name>A0A8S4NSZ8_OWEFU</name>
<evidence type="ECO:0000256" key="14">
    <source>
        <dbReference type="ARBA" id="ARBA00023163"/>
    </source>
</evidence>
<evidence type="ECO:0000256" key="7">
    <source>
        <dbReference type="ARBA" id="ARBA00022771"/>
    </source>
</evidence>
<comment type="similarity">
    <text evidence="2">Belongs to the SNF2/RAD54 helicase family.</text>
</comment>
<dbReference type="GO" id="GO:0006281">
    <property type="term" value="P:DNA repair"/>
    <property type="evidence" value="ECO:0007669"/>
    <property type="project" value="TreeGrafter"/>
</dbReference>
<evidence type="ECO:0000256" key="11">
    <source>
        <dbReference type="ARBA" id="ARBA00022840"/>
    </source>
</evidence>
<organism evidence="24 25">
    <name type="scientific">Owenia fusiformis</name>
    <name type="common">Polychaete worm</name>
    <dbReference type="NCBI Taxonomy" id="6347"/>
    <lineage>
        <taxon>Eukaryota</taxon>
        <taxon>Metazoa</taxon>
        <taxon>Spiralia</taxon>
        <taxon>Lophotrochozoa</taxon>
        <taxon>Annelida</taxon>
        <taxon>Polychaeta</taxon>
        <taxon>Sedentaria</taxon>
        <taxon>Canalipalpata</taxon>
        <taxon>Sabellida</taxon>
        <taxon>Oweniida</taxon>
        <taxon>Oweniidae</taxon>
        <taxon>Owenia</taxon>
    </lineage>
</organism>
<keyword evidence="7 19" id="KW-0863">Zinc-finger</keyword>
<dbReference type="PANTHER" id="PTHR45626">
    <property type="entry name" value="TRANSCRIPTION TERMINATION FACTOR 2-RELATED"/>
    <property type="match status" value="1"/>
</dbReference>
<dbReference type="InterPro" id="IPR000330">
    <property type="entry name" value="SNF2_N"/>
</dbReference>
<dbReference type="GO" id="GO:0005524">
    <property type="term" value="F:ATP binding"/>
    <property type="evidence" value="ECO:0007669"/>
    <property type="project" value="UniProtKB-KW"/>
</dbReference>
<dbReference type="GO" id="GO:0005634">
    <property type="term" value="C:nucleus"/>
    <property type="evidence" value="ECO:0007669"/>
    <property type="project" value="UniProtKB-SubCell"/>
</dbReference>
<dbReference type="PANTHER" id="PTHR45626:SF50">
    <property type="entry name" value="TRANSCRIPTION TERMINATION FACTOR 2"/>
    <property type="match status" value="1"/>
</dbReference>
<protein>
    <recommendedName>
        <fullName evidence="16">Transcription termination factor 2</fullName>
    </recommendedName>
    <alternativeName>
        <fullName evidence="18">RNA polymerase II termination factor</fullName>
    </alternativeName>
    <alternativeName>
        <fullName evidence="17">Transcription release factor 2</fullName>
    </alternativeName>
</protein>
<comment type="subcellular location">
    <subcellularLocation>
        <location evidence="1">Nucleus</location>
    </subcellularLocation>
</comment>
<dbReference type="InterPro" id="IPR050628">
    <property type="entry name" value="SNF2_RAD54_helicase_TF"/>
</dbReference>
<evidence type="ECO:0000256" key="16">
    <source>
        <dbReference type="ARBA" id="ARBA00070113"/>
    </source>
</evidence>
<evidence type="ECO:0000259" key="22">
    <source>
        <dbReference type="PROSITE" id="PS51194"/>
    </source>
</evidence>
<dbReference type="GO" id="GO:0004386">
    <property type="term" value="F:helicase activity"/>
    <property type="evidence" value="ECO:0007669"/>
    <property type="project" value="UniProtKB-KW"/>
</dbReference>
<evidence type="ECO:0000256" key="13">
    <source>
        <dbReference type="ARBA" id="ARBA00023125"/>
    </source>
</evidence>
<feature type="compositionally biased region" description="Basic and acidic residues" evidence="20">
    <location>
        <begin position="205"/>
        <end position="218"/>
    </location>
</feature>
<evidence type="ECO:0000256" key="5">
    <source>
        <dbReference type="ARBA" id="ARBA00022723"/>
    </source>
</evidence>
<dbReference type="GO" id="GO:0005737">
    <property type="term" value="C:cytoplasm"/>
    <property type="evidence" value="ECO:0007669"/>
    <property type="project" value="UniProtKB-ARBA"/>
</dbReference>
<dbReference type="SMART" id="SM00487">
    <property type="entry name" value="DEXDc"/>
    <property type="match status" value="1"/>
</dbReference>
<feature type="region of interest" description="Disordered" evidence="20">
    <location>
        <begin position="262"/>
        <end position="314"/>
    </location>
</feature>
<keyword evidence="15" id="KW-0539">Nucleus</keyword>
<evidence type="ECO:0000256" key="6">
    <source>
        <dbReference type="ARBA" id="ARBA00022741"/>
    </source>
</evidence>
<dbReference type="GO" id="GO:0008094">
    <property type="term" value="F:ATP-dependent activity, acting on DNA"/>
    <property type="evidence" value="ECO:0007669"/>
    <property type="project" value="UniProtKB-ARBA"/>
</dbReference>
<evidence type="ECO:0000259" key="21">
    <source>
        <dbReference type="PROSITE" id="PS51192"/>
    </source>
</evidence>
<keyword evidence="3" id="KW-0806">Transcription termination</keyword>
<keyword evidence="25" id="KW-1185">Reference proteome</keyword>
<dbReference type="EMBL" id="CAIIXF020000005">
    <property type="protein sequence ID" value="CAH1783191.1"/>
    <property type="molecule type" value="Genomic_DNA"/>
</dbReference>
<evidence type="ECO:0000313" key="24">
    <source>
        <dbReference type="EMBL" id="CAH1783191.1"/>
    </source>
</evidence>
<feature type="region of interest" description="Disordered" evidence="20">
    <location>
        <begin position="203"/>
        <end position="232"/>
    </location>
</feature>
<dbReference type="GO" id="GO:0003677">
    <property type="term" value="F:DNA binding"/>
    <property type="evidence" value="ECO:0007669"/>
    <property type="project" value="UniProtKB-KW"/>
</dbReference>
<evidence type="ECO:0000256" key="2">
    <source>
        <dbReference type="ARBA" id="ARBA00007025"/>
    </source>
</evidence>
<evidence type="ECO:0000256" key="10">
    <source>
        <dbReference type="ARBA" id="ARBA00022833"/>
    </source>
</evidence>
<evidence type="ECO:0000256" key="12">
    <source>
        <dbReference type="ARBA" id="ARBA00023015"/>
    </source>
</evidence>
<gene>
    <name evidence="24" type="ORF">OFUS_LOCUS9552</name>
</gene>
<feature type="domain" description="Helicase C-terminal" evidence="22">
    <location>
        <begin position="1018"/>
        <end position="1184"/>
    </location>
</feature>
<comment type="caution">
    <text evidence="24">The sequence shown here is derived from an EMBL/GenBank/DDBJ whole genome shotgun (WGS) entry which is preliminary data.</text>
</comment>
<evidence type="ECO:0000256" key="20">
    <source>
        <dbReference type="SAM" id="MobiDB-lite"/>
    </source>
</evidence>
<dbReference type="InterPro" id="IPR014001">
    <property type="entry name" value="Helicase_ATP-bd"/>
</dbReference>
<sequence length="1211" mass="135165">METLFCDDHKHPCYLKTGTKEGPNKGLSYYVCGNPTGQCKYIKKTSLPAVACPIHQSDTIELQAIGVRKGSAEKKWQYRCLTGKTEGKHSWCGFKVLQALQMQENKDVISSKTKHMKDVSDIKDKLQPTSKMVEKLQKPSMEKSNIKPSVKIYNDDCDEDRVFEETRKVNSRDTVRAEQSKLLNTDSELSKLSNDVEKLMNISTEKSKENTTKPKSQEKNVAQKNENSAKAPMSSFAAIANSASKSNTDIGVSLADRIRIKSGEGSSVSSIKSSGSQNDSFSDWRTPVKSKLKSPQNDAVPSIPNPPKDDDDDLEIIEVKPPQKEGVNQVKFTATEGQHGKIEATKIISSSQYFQKQQLEAQLKEKRQLLKTIPLGNLPDKGERLKQQVQTLERQIQALTLQSANQGAPQGQTNQGVSHGPQPARQPTMVNGMQIPAGAKVVKMTLAEAKAKGLINDQGQVSSNAKVLPQQPHLQANIKPKQTSMLQYAQPLQSHQIRDMHNMYAANPQMMTLYAGGRMTAEQQRKVGMVTTEAIDRLHEQFESCPSPTDETDDPRRLTVPLMTHQRQALTWLLWREQQEPAGGILADDMGLGKTLTMISLTLLQKQIREKQVKEKTKPKEDEWLSKLGQGIVKSHATLIVCPASLVHQWKTEIERRCKPGTLKVILYHGPNREPDINKLAESDVVLTTYSIVSREVGIPEHLKKNKEAQETAVKDEDENVEKQANLLRVAWQRLILDEAHQIKNHKSLMAMSVCRLRAGYRWALTGTPIQNDLLDMYSLLRFLRCSPFDEYKVWKRQVDNKSSKGQGRLNILVKSLLLRRTKDQKRSSDGEPLVALPEKKTIVHELTLSEEEKHVYDVIFEQSRSFLVNYIKRHEEKDSVDGSTNQSNGYASALDNEGQDVAPASQMGGANQAMGGANQLMGGGIRLINNANQSGKTQGGGGQILLMLLRLRQCCSHLALMKDAIEPESAETEGIDLNLVDQMKDLGISETGGPKEPSITKSSPIFEKSSTSSKVSQLMEHLERIRAESPKGQPRKSVVVSQWVKMLEIVGEHLKKAGFRSCLIQGNIPPKTRMETVDKFNNDPQGPEVMLVSLKAGGVGLNLVGGNNLFMMDLHWNPALEQQAGDRVYRVGQKHDVTIYRFICKGTIEEKIQELQKKKLNLAKGILSGAGAKKEKLSLNDLKMLFDIHDNTVQRIPQPMMQHSYPGSKW</sequence>
<feature type="compositionally biased region" description="Polar residues" evidence="20">
    <location>
        <begin position="219"/>
        <end position="228"/>
    </location>
</feature>
<dbReference type="InterPro" id="IPR049730">
    <property type="entry name" value="SNF2/RAD54-like_C"/>
</dbReference>
<keyword evidence="11" id="KW-0067">ATP-binding</keyword>
<keyword evidence="10" id="KW-0862">Zinc</keyword>
<reference evidence="24" key="1">
    <citation type="submission" date="2022-03" db="EMBL/GenBank/DDBJ databases">
        <authorList>
            <person name="Martin C."/>
        </authorList>
    </citation>
    <scope>NUCLEOTIDE SEQUENCE</scope>
</reference>
<dbReference type="Proteomes" id="UP000749559">
    <property type="component" value="Unassembled WGS sequence"/>
</dbReference>
<dbReference type="GO" id="GO:0008270">
    <property type="term" value="F:zinc ion binding"/>
    <property type="evidence" value="ECO:0007669"/>
    <property type="project" value="UniProtKB-KW"/>
</dbReference>
<feature type="region of interest" description="Disordered" evidence="20">
    <location>
        <begin position="990"/>
        <end position="1014"/>
    </location>
</feature>
<dbReference type="Pfam" id="PF00176">
    <property type="entry name" value="SNF2-rel_dom"/>
    <property type="match status" value="1"/>
</dbReference>
<dbReference type="InterPro" id="IPR010666">
    <property type="entry name" value="Znf_GRF"/>
</dbReference>
<dbReference type="FunFam" id="3.40.50.10810:FF:000043">
    <property type="entry name" value="Transcription termination factor 2"/>
    <property type="match status" value="1"/>
</dbReference>
<dbReference type="PROSITE" id="PS51194">
    <property type="entry name" value="HELICASE_CTER"/>
    <property type="match status" value="1"/>
</dbReference>
<keyword evidence="8" id="KW-0378">Hydrolase</keyword>
<keyword evidence="5" id="KW-0479">Metal-binding</keyword>
<evidence type="ECO:0000256" key="4">
    <source>
        <dbReference type="ARBA" id="ARBA00022553"/>
    </source>
</evidence>
<keyword evidence="14" id="KW-0804">Transcription</keyword>
<evidence type="ECO:0000256" key="8">
    <source>
        <dbReference type="ARBA" id="ARBA00022801"/>
    </source>
</evidence>
<evidence type="ECO:0000259" key="23">
    <source>
        <dbReference type="PROSITE" id="PS51999"/>
    </source>
</evidence>
<keyword evidence="6" id="KW-0547">Nucleotide-binding</keyword>
<evidence type="ECO:0000256" key="3">
    <source>
        <dbReference type="ARBA" id="ARBA00022472"/>
    </source>
</evidence>
<evidence type="ECO:0000256" key="18">
    <source>
        <dbReference type="ARBA" id="ARBA00082628"/>
    </source>
</evidence>
<dbReference type="PROSITE" id="PS51192">
    <property type="entry name" value="HELICASE_ATP_BIND_1"/>
    <property type="match status" value="1"/>
</dbReference>
<dbReference type="InterPro" id="IPR038718">
    <property type="entry name" value="SNF2-like_sf"/>
</dbReference>
<keyword evidence="13" id="KW-0238">DNA-binding</keyword>
<dbReference type="Pfam" id="PF00271">
    <property type="entry name" value="Helicase_C"/>
    <property type="match status" value="1"/>
</dbReference>
<evidence type="ECO:0000256" key="17">
    <source>
        <dbReference type="ARBA" id="ARBA00079067"/>
    </source>
</evidence>
<dbReference type="SMART" id="SM00490">
    <property type="entry name" value="HELICc"/>
    <property type="match status" value="1"/>
</dbReference>
<keyword evidence="9" id="KW-0347">Helicase</keyword>
<dbReference type="SUPFAM" id="SSF52540">
    <property type="entry name" value="P-loop containing nucleoside triphosphate hydrolases"/>
    <property type="match status" value="2"/>
</dbReference>
<keyword evidence="4" id="KW-0597">Phosphoprotein</keyword>
<dbReference type="Gene3D" id="3.40.50.300">
    <property type="entry name" value="P-loop containing nucleotide triphosphate hydrolases"/>
    <property type="match status" value="1"/>
</dbReference>